<comment type="subcellular location">
    <subcellularLocation>
        <location evidence="2">Cytoplasm</location>
        <location evidence="2">Cytoskeleton</location>
    </subcellularLocation>
    <subcellularLocation>
        <location evidence="1">Nucleus</location>
    </subcellularLocation>
</comment>
<feature type="compositionally biased region" description="Polar residues" evidence="8">
    <location>
        <begin position="497"/>
        <end position="507"/>
    </location>
</feature>
<feature type="compositionally biased region" description="Pro residues" evidence="8">
    <location>
        <begin position="290"/>
        <end position="363"/>
    </location>
</feature>
<evidence type="ECO:0000313" key="11">
    <source>
        <dbReference type="EMBL" id="KAK7891177.1"/>
    </source>
</evidence>
<feature type="compositionally biased region" description="Basic and acidic residues" evidence="8">
    <location>
        <begin position="454"/>
        <end position="467"/>
    </location>
</feature>
<dbReference type="CDD" id="cd00132">
    <property type="entry name" value="CRIB"/>
    <property type="match status" value="1"/>
</dbReference>
<feature type="compositionally biased region" description="Low complexity" evidence="8">
    <location>
        <begin position="411"/>
        <end position="428"/>
    </location>
</feature>
<dbReference type="SMART" id="SM00461">
    <property type="entry name" value="WH1"/>
    <property type="match status" value="1"/>
</dbReference>
<keyword evidence="4" id="KW-0597">Phosphoprotein</keyword>
<feature type="region of interest" description="Disordered" evidence="8">
    <location>
        <begin position="137"/>
        <end position="156"/>
    </location>
</feature>
<dbReference type="InterPro" id="IPR036936">
    <property type="entry name" value="CRIB_dom_sf"/>
</dbReference>
<dbReference type="Pfam" id="PF00568">
    <property type="entry name" value="WH1"/>
    <property type="match status" value="1"/>
</dbReference>
<keyword evidence="6" id="KW-0206">Cytoskeleton</keyword>
<dbReference type="GO" id="GO:0007015">
    <property type="term" value="P:actin filament organization"/>
    <property type="evidence" value="ECO:0007669"/>
    <property type="project" value="InterPro"/>
</dbReference>
<feature type="compositionally biased region" description="Pro residues" evidence="8">
    <location>
        <begin position="377"/>
        <end position="393"/>
    </location>
</feature>
<dbReference type="PANTHER" id="PTHR11202">
    <property type="entry name" value="SPROUTY-RELATED, EVH1 DOMAIN-CONTAINING PROTEIN FAMILY MEMBER"/>
    <property type="match status" value="1"/>
</dbReference>
<sequence>MNSHPPPRRAVNVGSILLTPQENECLFSYLGRKCASLCSAVVQVYAADRSCTWVKRCCGVACLVKDNPQRSYFIRVFDIKEGKTMYEQELYHNFSISSPRSYFITFAGDTSQIGLNFASEEEAKRFRAAINDLLNRRQRKTEKRSDPRNGPALPMATVDIKNPEINNIRFHNSHGHHHQPQIQQPYHLNNMLSSHGALNRKDKKTKGKKKKLTKADIGTPSNFQHIGHVGWDPNTGFDLNNLDPELKNLFDMCGISEAQLKDRETSKVIYDFIEKKGGVEAVKNELRRQAPPPPPSRGGSAPPPPPPPPHHSTSAPPPPPPPSRGGRGAPPPPPPSRAPASAPPPPPSRPGTLGAPPPPPPPSRGHQPPQQHHHHQPPPPPHRLTRTPPPTRPTSPATAVPSAVFSRRRPATSSPASSSAPRTSTAPRDGWRWWGEPSLAQPGGRGQVGPVGADQRRDAAQEGRAEPQTHASLQHRTGRSAGPDQTGHPAQDCVRSTRLQSPHTSSYCRHRRRAHGGDAEEEQSHSFFRRRRG</sequence>
<dbReference type="Gene3D" id="3.90.810.10">
    <property type="entry name" value="CRIB domain"/>
    <property type="match status" value="1"/>
</dbReference>
<evidence type="ECO:0000259" key="10">
    <source>
        <dbReference type="PROSITE" id="PS50229"/>
    </source>
</evidence>
<evidence type="ECO:0000259" key="9">
    <source>
        <dbReference type="PROSITE" id="PS50108"/>
    </source>
</evidence>
<dbReference type="SMART" id="SM00285">
    <property type="entry name" value="PBD"/>
    <property type="match status" value="1"/>
</dbReference>
<dbReference type="InterPro" id="IPR011993">
    <property type="entry name" value="PH-like_dom_sf"/>
</dbReference>
<name>A0AAW0N7Y0_9GOBI</name>
<dbReference type="InterPro" id="IPR000697">
    <property type="entry name" value="WH1/EVH1_dom"/>
</dbReference>
<dbReference type="InterPro" id="IPR000095">
    <property type="entry name" value="CRIB_dom"/>
</dbReference>
<evidence type="ECO:0000256" key="5">
    <source>
        <dbReference type="ARBA" id="ARBA00022737"/>
    </source>
</evidence>
<dbReference type="SUPFAM" id="SSF47912">
    <property type="entry name" value="Wiscott-Aldrich syndrome protein, WASP, C-terminal domain"/>
    <property type="match status" value="1"/>
</dbReference>
<evidence type="ECO:0000256" key="4">
    <source>
        <dbReference type="ARBA" id="ARBA00022553"/>
    </source>
</evidence>
<dbReference type="SUPFAM" id="SSF50729">
    <property type="entry name" value="PH domain-like"/>
    <property type="match status" value="1"/>
</dbReference>
<keyword evidence="3" id="KW-0963">Cytoplasm</keyword>
<dbReference type="CDD" id="cd01205">
    <property type="entry name" value="EVH1_WASP-like"/>
    <property type="match status" value="1"/>
</dbReference>
<keyword evidence="5" id="KW-0677">Repeat</keyword>
<reference evidence="12" key="1">
    <citation type="submission" date="2024-04" db="EMBL/GenBank/DDBJ databases">
        <title>Salinicola lusitanus LLJ914,a marine bacterium isolated from the Okinawa Trough.</title>
        <authorList>
            <person name="Li J."/>
        </authorList>
    </citation>
    <scope>NUCLEOTIDE SEQUENCE [LARGE SCALE GENOMIC DNA]</scope>
</reference>
<dbReference type="GO" id="GO:0005856">
    <property type="term" value="C:cytoskeleton"/>
    <property type="evidence" value="ECO:0007669"/>
    <property type="project" value="UniProtKB-SubCell"/>
</dbReference>
<dbReference type="FunFam" id="3.90.810.10:FF:000003">
    <property type="entry name" value="Neural Wiskott-Aldrich syndrome protein-like"/>
    <property type="match status" value="1"/>
</dbReference>
<dbReference type="InterPro" id="IPR033927">
    <property type="entry name" value="WASPfam_EVH1"/>
</dbReference>
<keyword evidence="7" id="KW-0539">Nucleus</keyword>
<feature type="compositionally biased region" description="Basic and acidic residues" evidence="8">
    <location>
        <begin position="515"/>
        <end position="524"/>
    </location>
</feature>
<proteinExistence type="predicted"/>
<feature type="domain" description="WH1" evidence="10">
    <location>
        <begin position="30"/>
        <end position="137"/>
    </location>
</feature>
<organism evidence="11 12">
    <name type="scientific">Mugilogobius chulae</name>
    <name type="common">yellowstripe goby</name>
    <dbReference type="NCBI Taxonomy" id="88201"/>
    <lineage>
        <taxon>Eukaryota</taxon>
        <taxon>Metazoa</taxon>
        <taxon>Chordata</taxon>
        <taxon>Craniata</taxon>
        <taxon>Vertebrata</taxon>
        <taxon>Euteleostomi</taxon>
        <taxon>Actinopterygii</taxon>
        <taxon>Neopterygii</taxon>
        <taxon>Teleostei</taxon>
        <taxon>Neoteleostei</taxon>
        <taxon>Acanthomorphata</taxon>
        <taxon>Gobiaria</taxon>
        <taxon>Gobiiformes</taxon>
        <taxon>Gobioidei</taxon>
        <taxon>Gobiidae</taxon>
        <taxon>Gobionellinae</taxon>
        <taxon>Mugilogobius</taxon>
    </lineage>
</organism>
<dbReference type="Pfam" id="PF00786">
    <property type="entry name" value="PBD"/>
    <property type="match status" value="1"/>
</dbReference>
<dbReference type="FunFam" id="2.30.29.30:FF:000130">
    <property type="entry name" value="neural Wiskott-Aldrich syndrome protein"/>
    <property type="match status" value="1"/>
</dbReference>
<comment type="caution">
    <text evidence="11">The sequence shown here is derived from an EMBL/GenBank/DDBJ whole genome shotgun (WGS) entry which is preliminary data.</text>
</comment>
<evidence type="ECO:0000256" key="2">
    <source>
        <dbReference type="ARBA" id="ARBA00004245"/>
    </source>
</evidence>
<dbReference type="Proteomes" id="UP001460270">
    <property type="component" value="Unassembled WGS sequence"/>
</dbReference>
<feature type="domain" description="CRIB" evidence="9">
    <location>
        <begin position="217"/>
        <end position="230"/>
    </location>
</feature>
<dbReference type="PROSITE" id="PS50108">
    <property type="entry name" value="CRIB"/>
    <property type="match status" value="1"/>
</dbReference>
<dbReference type="PROSITE" id="PS50229">
    <property type="entry name" value="WH1"/>
    <property type="match status" value="1"/>
</dbReference>
<dbReference type="GO" id="GO:0005634">
    <property type="term" value="C:nucleus"/>
    <property type="evidence" value="ECO:0007669"/>
    <property type="project" value="UniProtKB-SubCell"/>
</dbReference>
<dbReference type="Gene3D" id="2.30.29.30">
    <property type="entry name" value="Pleckstrin-homology domain (PH domain)/Phosphotyrosine-binding domain (PTB)"/>
    <property type="match status" value="1"/>
</dbReference>
<dbReference type="PANTHER" id="PTHR11202:SF36">
    <property type="entry name" value="ACTIN NUCLEATION-PROMOTING FACTOR WASL"/>
    <property type="match status" value="1"/>
</dbReference>
<keyword evidence="12" id="KW-1185">Reference proteome</keyword>
<gene>
    <name evidence="11" type="ORF">WMY93_023140</name>
</gene>
<accession>A0AAW0N7Y0</accession>
<evidence type="ECO:0008006" key="13">
    <source>
        <dbReference type="Google" id="ProtNLM"/>
    </source>
</evidence>
<evidence type="ECO:0000256" key="3">
    <source>
        <dbReference type="ARBA" id="ARBA00022490"/>
    </source>
</evidence>
<evidence type="ECO:0000256" key="1">
    <source>
        <dbReference type="ARBA" id="ARBA00004123"/>
    </source>
</evidence>
<evidence type="ECO:0000256" key="6">
    <source>
        <dbReference type="ARBA" id="ARBA00023212"/>
    </source>
</evidence>
<evidence type="ECO:0000313" key="12">
    <source>
        <dbReference type="Proteomes" id="UP001460270"/>
    </source>
</evidence>
<dbReference type="AlphaFoldDB" id="A0AAW0N7Y0"/>
<protein>
    <recommendedName>
        <fullName evidence="13">WASP like actin nucleation promoting factor a</fullName>
    </recommendedName>
</protein>
<evidence type="ECO:0000256" key="7">
    <source>
        <dbReference type="ARBA" id="ARBA00023242"/>
    </source>
</evidence>
<evidence type="ECO:0000256" key="8">
    <source>
        <dbReference type="SAM" id="MobiDB-lite"/>
    </source>
</evidence>
<feature type="region of interest" description="Disordered" evidence="8">
    <location>
        <begin position="281"/>
        <end position="533"/>
    </location>
</feature>
<feature type="compositionally biased region" description="Low complexity" evidence="8">
    <location>
        <begin position="394"/>
        <end position="403"/>
    </location>
</feature>
<dbReference type="EMBL" id="JBBPFD010000017">
    <property type="protein sequence ID" value="KAK7891177.1"/>
    <property type="molecule type" value="Genomic_DNA"/>
</dbReference>
<dbReference type="InterPro" id="IPR011026">
    <property type="entry name" value="WAS_C"/>
</dbReference>